<protein>
    <submittedName>
        <fullName evidence="3">Uncharacterized protein</fullName>
    </submittedName>
</protein>
<feature type="transmembrane region" description="Helical" evidence="2">
    <location>
        <begin position="20"/>
        <end position="40"/>
    </location>
</feature>
<feature type="compositionally biased region" description="Basic and acidic residues" evidence="1">
    <location>
        <begin position="329"/>
        <end position="341"/>
    </location>
</feature>
<dbReference type="Proteomes" id="UP000703269">
    <property type="component" value="Unassembled WGS sequence"/>
</dbReference>
<accession>A0A9P3GJW4</accession>
<sequence length="352" mass="37991">MSQRFPSPIGGTPMAHDFAPSILFAALYGVLALLGIYRLTQRRTRSVLVFSSLAFVIERVVIWSLRAKQAHTPAEATSRGLTVYWQISFGVGYLAAHERLLAFLRCLAVSTTRGAPAPAPEAHELAAVPAYGAAASPALGKDPVHDAPAARRWWCAEKGCGPEGPEPQVDDAPRRKKYRDIFGLVALVGLAPVIMGPIAGNMYKDAETDASKVPTVRALRYATAAVALLLLQIFHVLCIWLVMTVPRINRHAVALLFVVATILQLIPTYHLVIVGNWTTSLTSTAVGSMNTGGEKAAFYVLQALPELVANSVLLIVNSKSMFHTGNWGDRSKDPKPKRSENEAQPQEAAPVA</sequence>
<feature type="transmembrane region" description="Helical" evidence="2">
    <location>
        <begin position="297"/>
        <end position="316"/>
    </location>
</feature>
<evidence type="ECO:0000256" key="2">
    <source>
        <dbReference type="SAM" id="Phobius"/>
    </source>
</evidence>
<comment type="caution">
    <text evidence="3">The sequence shown here is derived from an EMBL/GenBank/DDBJ whole genome shotgun (WGS) entry which is preliminary data.</text>
</comment>
<reference evidence="3 4" key="1">
    <citation type="submission" date="2021-08" db="EMBL/GenBank/DDBJ databases">
        <title>Draft Genome Sequence of Phanerochaete sordida strain YK-624.</title>
        <authorList>
            <person name="Mori T."/>
            <person name="Dohra H."/>
            <person name="Suzuki T."/>
            <person name="Kawagishi H."/>
            <person name="Hirai H."/>
        </authorList>
    </citation>
    <scope>NUCLEOTIDE SEQUENCE [LARGE SCALE GENOMIC DNA]</scope>
    <source>
        <strain evidence="3 4">YK-624</strain>
    </source>
</reference>
<feature type="transmembrane region" description="Helical" evidence="2">
    <location>
        <begin position="254"/>
        <end position="277"/>
    </location>
</feature>
<feature type="transmembrane region" description="Helical" evidence="2">
    <location>
        <begin position="219"/>
        <end position="242"/>
    </location>
</feature>
<dbReference type="OrthoDB" id="2562239at2759"/>
<evidence type="ECO:0000313" key="4">
    <source>
        <dbReference type="Proteomes" id="UP000703269"/>
    </source>
</evidence>
<gene>
    <name evidence="3" type="ORF">PsYK624_110960</name>
</gene>
<feature type="region of interest" description="Disordered" evidence="1">
    <location>
        <begin position="326"/>
        <end position="352"/>
    </location>
</feature>
<feature type="transmembrane region" description="Helical" evidence="2">
    <location>
        <begin position="181"/>
        <end position="199"/>
    </location>
</feature>
<keyword evidence="4" id="KW-1185">Reference proteome</keyword>
<dbReference type="AlphaFoldDB" id="A0A9P3GJW4"/>
<evidence type="ECO:0000256" key="1">
    <source>
        <dbReference type="SAM" id="MobiDB-lite"/>
    </source>
</evidence>
<proteinExistence type="predicted"/>
<keyword evidence="2" id="KW-1133">Transmembrane helix</keyword>
<keyword evidence="2" id="KW-0812">Transmembrane</keyword>
<name>A0A9P3GJW4_9APHY</name>
<evidence type="ECO:0000313" key="3">
    <source>
        <dbReference type="EMBL" id="GJE94920.1"/>
    </source>
</evidence>
<organism evidence="3 4">
    <name type="scientific">Phanerochaete sordida</name>
    <dbReference type="NCBI Taxonomy" id="48140"/>
    <lineage>
        <taxon>Eukaryota</taxon>
        <taxon>Fungi</taxon>
        <taxon>Dikarya</taxon>
        <taxon>Basidiomycota</taxon>
        <taxon>Agaricomycotina</taxon>
        <taxon>Agaricomycetes</taxon>
        <taxon>Polyporales</taxon>
        <taxon>Phanerochaetaceae</taxon>
        <taxon>Phanerochaete</taxon>
    </lineage>
</organism>
<dbReference type="EMBL" id="BPQB01000044">
    <property type="protein sequence ID" value="GJE94920.1"/>
    <property type="molecule type" value="Genomic_DNA"/>
</dbReference>
<keyword evidence="2" id="KW-0472">Membrane</keyword>